<name>A0AA41UGU7_9MICO</name>
<comment type="subcellular location">
    <subcellularLocation>
        <location evidence="1">Cytoplasm</location>
    </subcellularLocation>
</comment>
<dbReference type="EMBL" id="JALGAR010000001">
    <property type="protein sequence ID" value="MCI4657699.1"/>
    <property type="molecule type" value="Genomic_DNA"/>
</dbReference>
<evidence type="ECO:0000256" key="3">
    <source>
        <dbReference type="ARBA" id="ARBA00020541"/>
    </source>
</evidence>
<keyword evidence="4" id="KW-0963">Cytoplasm</keyword>
<gene>
    <name evidence="6" type="ORF">MQH31_07730</name>
</gene>
<dbReference type="InterPro" id="IPR008876">
    <property type="entry name" value="TraY"/>
</dbReference>
<dbReference type="AlphaFoldDB" id="A0AA41UGU7"/>
<dbReference type="Pfam" id="PF05509">
    <property type="entry name" value="TraY"/>
    <property type="match status" value="1"/>
</dbReference>
<evidence type="ECO:0000256" key="5">
    <source>
        <dbReference type="ARBA" id="ARBA00023125"/>
    </source>
</evidence>
<dbReference type="InterPro" id="IPR010985">
    <property type="entry name" value="Ribbon_hlx_hlx"/>
</dbReference>
<evidence type="ECO:0000256" key="2">
    <source>
        <dbReference type="ARBA" id="ARBA00007183"/>
    </source>
</evidence>
<accession>A0AA41UGU7</accession>
<dbReference type="CDD" id="cd22233">
    <property type="entry name" value="RHH_CopAso-like"/>
    <property type="match status" value="1"/>
</dbReference>
<dbReference type="Gene3D" id="1.10.1220.10">
    <property type="entry name" value="Met repressor-like"/>
    <property type="match status" value="1"/>
</dbReference>
<reference evidence="6" key="1">
    <citation type="submission" date="2022-03" db="EMBL/GenBank/DDBJ databases">
        <title>Cryobacterium sp. nov. strain ZS14-85, isolated from Antarctic soil.</title>
        <authorList>
            <person name="Li J."/>
            <person name="Niu G."/>
        </authorList>
    </citation>
    <scope>NUCLEOTIDE SEQUENCE</scope>
    <source>
        <strain evidence="6">ZS14-85</strain>
    </source>
</reference>
<evidence type="ECO:0000256" key="4">
    <source>
        <dbReference type="ARBA" id="ARBA00022490"/>
    </source>
</evidence>
<sequence length="72" mass="8218">MKQINVRVPDALSARLDALAARTGRSKTFYAVEALEEHIEEYEDYFLAKDALAEFRQSDDNAIDLADIDWPD</sequence>
<comment type="similarity">
    <text evidence="2">Belongs to the TraY family.</text>
</comment>
<proteinExistence type="inferred from homology"/>
<dbReference type="RefSeq" id="WP_134531849.1">
    <property type="nucleotide sequence ID" value="NZ_JALGAR010000001.1"/>
</dbReference>
<keyword evidence="7" id="KW-1185">Reference proteome</keyword>
<organism evidence="6 7">
    <name type="scientific">Cryobacterium zhongshanensis</name>
    <dbReference type="NCBI Taxonomy" id="2928153"/>
    <lineage>
        <taxon>Bacteria</taxon>
        <taxon>Bacillati</taxon>
        <taxon>Actinomycetota</taxon>
        <taxon>Actinomycetes</taxon>
        <taxon>Micrococcales</taxon>
        <taxon>Microbacteriaceae</taxon>
        <taxon>Cryobacterium</taxon>
    </lineage>
</organism>
<evidence type="ECO:0000313" key="7">
    <source>
        <dbReference type="Proteomes" id="UP001165341"/>
    </source>
</evidence>
<dbReference type="InterPro" id="IPR013321">
    <property type="entry name" value="Arc_rbn_hlx_hlx"/>
</dbReference>
<protein>
    <recommendedName>
        <fullName evidence="3">Relaxosome protein TraY</fullName>
    </recommendedName>
</protein>
<dbReference type="GO" id="GO:0005737">
    <property type="term" value="C:cytoplasm"/>
    <property type="evidence" value="ECO:0007669"/>
    <property type="project" value="UniProtKB-SubCell"/>
</dbReference>
<keyword evidence="5" id="KW-0238">DNA-binding</keyword>
<dbReference type="SUPFAM" id="SSF47598">
    <property type="entry name" value="Ribbon-helix-helix"/>
    <property type="match status" value="1"/>
</dbReference>
<evidence type="ECO:0000313" key="6">
    <source>
        <dbReference type="EMBL" id="MCI4657699.1"/>
    </source>
</evidence>
<comment type="caution">
    <text evidence="6">The sequence shown here is derived from an EMBL/GenBank/DDBJ whole genome shotgun (WGS) entry which is preliminary data.</text>
</comment>
<dbReference type="GO" id="GO:0006355">
    <property type="term" value="P:regulation of DNA-templated transcription"/>
    <property type="evidence" value="ECO:0007669"/>
    <property type="project" value="InterPro"/>
</dbReference>
<dbReference type="GO" id="GO:0003677">
    <property type="term" value="F:DNA binding"/>
    <property type="evidence" value="ECO:0007669"/>
    <property type="project" value="UniProtKB-KW"/>
</dbReference>
<evidence type="ECO:0000256" key="1">
    <source>
        <dbReference type="ARBA" id="ARBA00004496"/>
    </source>
</evidence>
<dbReference type="Proteomes" id="UP001165341">
    <property type="component" value="Unassembled WGS sequence"/>
</dbReference>